<evidence type="ECO:0000313" key="2">
    <source>
        <dbReference type="Proteomes" id="UP000610966"/>
    </source>
</evidence>
<dbReference type="EMBL" id="BOOG01000073">
    <property type="protein sequence ID" value="GIH73148.1"/>
    <property type="molecule type" value="Genomic_DNA"/>
</dbReference>
<name>A0A8J3RDR1_9ACTN</name>
<dbReference type="AlphaFoldDB" id="A0A8J3RDR1"/>
<proteinExistence type="predicted"/>
<accession>A0A8J3RDR1</accession>
<evidence type="ECO:0000313" key="1">
    <source>
        <dbReference type="EMBL" id="GIH73148.1"/>
    </source>
</evidence>
<sequence length="121" mass="12591">MPTLFPTPDLTQPDLALNVQPIPPLKVPDVLALLASDSSSDACGYGEAAECWTLAPWRGRTVPRSAWVSGRPASPSATPNWAFAPPIGESAVKAAAKTTAPPADRAGCWAFSPFTRCATTG</sequence>
<reference evidence="1" key="1">
    <citation type="submission" date="2021-01" db="EMBL/GenBank/DDBJ databases">
        <title>Whole genome shotgun sequence of Sphaerimonospora thailandensis NBRC 107569.</title>
        <authorList>
            <person name="Komaki H."/>
            <person name="Tamura T."/>
        </authorList>
    </citation>
    <scope>NUCLEOTIDE SEQUENCE</scope>
    <source>
        <strain evidence="1">NBRC 107569</strain>
    </source>
</reference>
<dbReference type="Proteomes" id="UP000610966">
    <property type="component" value="Unassembled WGS sequence"/>
</dbReference>
<organism evidence="1 2">
    <name type="scientific">Sphaerimonospora thailandensis</name>
    <dbReference type="NCBI Taxonomy" id="795644"/>
    <lineage>
        <taxon>Bacteria</taxon>
        <taxon>Bacillati</taxon>
        <taxon>Actinomycetota</taxon>
        <taxon>Actinomycetes</taxon>
        <taxon>Streptosporangiales</taxon>
        <taxon>Streptosporangiaceae</taxon>
        <taxon>Sphaerimonospora</taxon>
    </lineage>
</organism>
<keyword evidence="2" id="KW-1185">Reference proteome</keyword>
<gene>
    <name evidence="1" type="ORF">Mth01_54010</name>
</gene>
<dbReference type="RefSeq" id="WP_204018785.1">
    <property type="nucleotide sequence ID" value="NZ_BOOG01000073.1"/>
</dbReference>
<protein>
    <submittedName>
        <fullName evidence="1">Uncharacterized protein</fullName>
    </submittedName>
</protein>
<comment type="caution">
    <text evidence="1">The sequence shown here is derived from an EMBL/GenBank/DDBJ whole genome shotgun (WGS) entry which is preliminary data.</text>
</comment>